<dbReference type="Pfam" id="PF02825">
    <property type="entry name" value="WWE"/>
    <property type="match status" value="1"/>
</dbReference>
<gene>
    <name evidence="2" type="ORF">EGYM00392_LOCUS52558</name>
</gene>
<reference evidence="2" key="1">
    <citation type="submission" date="2021-01" db="EMBL/GenBank/DDBJ databases">
        <authorList>
            <person name="Corre E."/>
            <person name="Pelletier E."/>
            <person name="Niang G."/>
            <person name="Scheremetjew M."/>
            <person name="Finn R."/>
            <person name="Kale V."/>
            <person name="Holt S."/>
            <person name="Cochrane G."/>
            <person name="Meng A."/>
            <person name="Brown T."/>
            <person name="Cohen L."/>
        </authorList>
    </citation>
    <scope>NUCLEOTIDE SEQUENCE</scope>
    <source>
        <strain evidence="2">NIES-381</strain>
    </source>
</reference>
<protein>
    <recommendedName>
        <fullName evidence="1">WWE domain-containing protein</fullName>
    </recommendedName>
</protein>
<dbReference type="InterPro" id="IPR037197">
    <property type="entry name" value="WWE_dom_sf"/>
</dbReference>
<sequence length="162" mass="18584">MAWEWQNSYGEWHAMDKKSSLTLHELEQNKRQGPVTIEHLGDLYRPDLKSMVIIRAVCSPEVPMRCVRKAAAPETFPIRKNPWWSLWEEKCHHCPWHDPLSGCHLHSPSARIHKMHTPRALSPIPRSPRKVLSAPTGCALWGTKRVPLNPVAVSLKTRILDP</sequence>
<evidence type="ECO:0000313" key="2">
    <source>
        <dbReference type="EMBL" id="CAD9041383.1"/>
    </source>
</evidence>
<dbReference type="PROSITE" id="PS50918">
    <property type="entry name" value="WWE"/>
    <property type="match status" value="1"/>
</dbReference>
<dbReference type="AlphaFoldDB" id="A0A7S1NU73"/>
<dbReference type="InterPro" id="IPR004170">
    <property type="entry name" value="WWE_dom"/>
</dbReference>
<accession>A0A7S1NU73</accession>
<dbReference type="SUPFAM" id="SSF117839">
    <property type="entry name" value="WWE domain"/>
    <property type="match status" value="1"/>
</dbReference>
<feature type="domain" description="WWE" evidence="1">
    <location>
        <begin position="1"/>
        <end position="69"/>
    </location>
</feature>
<proteinExistence type="predicted"/>
<organism evidence="2">
    <name type="scientific">Eutreptiella gymnastica</name>
    <dbReference type="NCBI Taxonomy" id="73025"/>
    <lineage>
        <taxon>Eukaryota</taxon>
        <taxon>Discoba</taxon>
        <taxon>Euglenozoa</taxon>
        <taxon>Euglenida</taxon>
        <taxon>Spirocuta</taxon>
        <taxon>Euglenophyceae</taxon>
        <taxon>Eutreptiales</taxon>
        <taxon>Eutreptiaceae</taxon>
        <taxon>Eutreptiella</taxon>
    </lineage>
</organism>
<dbReference type="EMBL" id="HBGA01143709">
    <property type="protein sequence ID" value="CAD9041383.1"/>
    <property type="molecule type" value="Transcribed_RNA"/>
</dbReference>
<evidence type="ECO:0000259" key="1">
    <source>
        <dbReference type="PROSITE" id="PS50918"/>
    </source>
</evidence>
<name>A0A7S1NU73_9EUGL</name>